<organism evidence="2 3">
    <name type="scientific">Coprinellus micaceus</name>
    <name type="common">Glistening ink-cap mushroom</name>
    <name type="synonym">Coprinus micaceus</name>
    <dbReference type="NCBI Taxonomy" id="71717"/>
    <lineage>
        <taxon>Eukaryota</taxon>
        <taxon>Fungi</taxon>
        <taxon>Dikarya</taxon>
        <taxon>Basidiomycota</taxon>
        <taxon>Agaricomycotina</taxon>
        <taxon>Agaricomycetes</taxon>
        <taxon>Agaricomycetidae</taxon>
        <taxon>Agaricales</taxon>
        <taxon>Agaricineae</taxon>
        <taxon>Psathyrellaceae</taxon>
        <taxon>Coprinellus</taxon>
    </lineage>
</organism>
<accession>A0A4Y7SR92</accession>
<proteinExistence type="predicted"/>
<dbReference type="Proteomes" id="UP000298030">
    <property type="component" value="Unassembled WGS sequence"/>
</dbReference>
<feature type="region of interest" description="Disordered" evidence="1">
    <location>
        <begin position="77"/>
        <end position="96"/>
    </location>
</feature>
<protein>
    <submittedName>
        <fullName evidence="2">Uncharacterized protein</fullName>
    </submittedName>
</protein>
<evidence type="ECO:0000313" key="2">
    <source>
        <dbReference type="EMBL" id="TEB24383.1"/>
    </source>
</evidence>
<sequence length="165" mass="17817">MSSTPGPIPSIGPRNRIDAIHSPQVQPIPREDPPANSVGISPERRSQRHRPLNAVFAPPSPISTTFTRTTPVPNARVEATQTFRPPIASPKSADRAVRGRKTLSCVSFQSSGAGFSVRGILGMGSARGEGGRKHDEDWFYSEQERLCASAMGPRQSTTHLCGKVY</sequence>
<name>A0A4Y7SR92_COPMI</name>
<feature type="compositionally biased region" description="Pro residues" evidence="1">
    <location>
        <begin position="1"/>
        <end position="10"/>
    </location>
</feature>
<comment type="caution">
    <text evidence="2">The sequence shown here is derived from an EMBL/GenBank/DDBJ whole genome shotgun (WGS) entry which is preliminary data.</text>
</comment>
<keyword evidence="3" id="KW-1185">Reference proteome</keyword>
<evidence type="ECO:0000313" key="3">
    <source>
        <dbReference type="Proteomes" id="UP000298030"/>
    </source>
</evidence>
<evidence type="ECO:0000256" key="1">
    <source>
        <dbReference type="SAM" id="MobiDB-lite"/>
    </source>
</evidence>
<dbReference type="AlphaFoldDB" id="A0A4Y7SR92"/>
<gene>
    <name evidence="2" type="ORF">FA13DRAFT_1317137</name>
</gene>
<reference evidence="2 3" key="1">
    <citation type="journal article" date="2019" name="Nat. Ecol. Evol.">
        <title>Megaphylogeny resolves global patterns of mushroom evolution.</title>
        <authorList>
            <person name="Varga T."/>
            <person name="Krizsan K."/>
            <person name="Foldi C."/>
            <person name="Dima B."/>
            <person name="Sanchez-Garcia M."/>
            <person name="Sanchez-Ramirez S."/>
            <person name="Szollosi G.J."/>
            <person name="Szarkandi J.G."/>
            <person name="Papp V."/>
            <person name="Albert L."/>
            <person name="Andreopoulos W."/>
            <person name="Angelini C."/>
            <person name="Antonin V."/>
            <person name="Barry K.W."/>
            <person name="Bougher N.L."/>
            <person name="Buchanan P."/>
            <person name="Buyck B."/>
            <person name="Bense V."/>
            <person name="Catcheside P."/>
            <person name="Chovatia M."/>
            <person name="Cooper J."/>
            <person name="Damon W."/>
            <person name="Desjardin D."/>
            <person name="Finy P."/>
            <person name="Geml J."/>
            <person name="Haridas S."/>
            <person name="Hughes K."/>
            <person name="Justo A."/>
            <person name="Karasinski D."/>
            <person name="Kautmanova I."/>
            <person name="Kiss B."/>
            <person name="Kocsube S."/>
            <person name="Kotiranta H."/>
            <person name="LaButti K.M."/>
            <person name="Lechner B.E."/>
            <person name="Liimatainen K."/>
            <person name="Lipzen A."/>
            <person name="Lukacs Z."/>
            <person name="Mihaltcheva S."/>
            <person name="Morgado L.N."/>
            <person name="Niskanen T."/>
            <person name="Noordeloos M.E."/>
            <person name="Ohm R.A."/>
            <person name="Ortiz-Santana B."/>
            <person name="Ovrebo C."/>
            <person name="Racz N."/>
            <person name="Riley R."/>
            <person name="Savchenko A."/>
            <person name="Shiryaev A."/>
            <person name="Soop K."/>
            <person name="Spirin V."/>
            <person name="Szebenyi C."/>
            <person name="Tomsovsky M."/>
            <person name="Tulloss R.E."/>
            <person name="Uehling J."/>
            <person name="Grigoriev I.V."/>
            <person name="Vagvolgyi C."/>
            <person name="Papp T."/>
            <person name="Martin F.M."/>
            <person name="Miettinen O."/>
            <person name="Hibbett D.S."/>
            <person name="Nagy L.G."/>
        </authorList>
    </citation>
    <scope>NUCLEOTIDE SEQUENCE [LARGE SCALE GENOMIC DNA]</scope>
    <source>
        <strain evidence="2 3">FP101781</strain>
    </source>
</reference>
<feature type="region of interest" description="Disordered" evidence="1">
    <location>
        <begin position="1"/>
        <end position="72"/>
    </location>
</feature>
<dbReference type="EMBL" id="QPFP01000067">
    <property type="protein sequence ID" value="TEB24383.1"/>
    <property type="molecule type" value="Genomic_DNA"/>
</dbReference>
<feature type="compositionally biased region" description="Polar residues" evidence="1">
    <location>
        <begin position="62"/>
        <end position="72"/>
    </location>
</feature>